<evidence type="ECO:0000313" key="2">
    <source>
        <dbReference type="Proteomes" id="UP000196158"/>
    </source>
</evidence>
<proteinExistence type="predicted"/>
<dbReference type="OrthoDB" id="4038608at2759"/>
<dbReference type="Proteomes" id="UP000196158">
    <property type="component" value="Unassembled WGS sequence"/>
</dbReference>
<organism evidence="1 2">
    <name type="scientific">Maudiozyma saulgeensis</name>
    <dbReference type="NCBI Taxonomy" id="1789683"/>
    <lineage>
        <taxon>Eukaryota</taxon>
        <taxon>Fungi</taxon>
        <taxon>Dikarya</taxon>
        <taxon>Ascomycota</taxon>
        <taxon>Saccharomycotina</taxon>
        <taxon>Saccharomycetes</taxon>
        <taxon>Saccharomycetales</taxon>
        <taxon>Saccharomycetaceae</taxon>
        <taxon>Maudiozyma</taxon>
    </lineage>
</organism>
<dbReference type="EMBL" id="FXLY01000006">
    <property type="protein sequence ID" value="SMN20925.1"/>
    <property type="molecule type" value="Genomic_DNA"/>
</dbReference>
<name>A0A1X7R5K9_9SACH</name>
<protein>
    <submittedName>
        <fullName evidence="1">Uncharacterized protein</fullName>
    </submittedName>
</protein>
<dbReference type="AlphaFoldDB" id="A0A1X7R5K9"/>
<accession>A0A1X7R5K9</accession>
<reference evidence="1 2" key="1">
    <citation type="submission" date="2017-04" db="EMBL/GenBank/DDBJ databases">
        <authorList>
            <person name="Afonso C.L."/>
            <person name="Miller P.J."/>
            <person name="Scott M.A."/>
            <person name="Spackman E."/>
            <person name="Goraichik I."/>
            <person name="Dimitrov K.M."/>
            <person name="Suarez D.L."/>
            <person name="Swayne D.E."/>
        </authorList>
    </citation>
    <scope>NUCLEOTIDE SEQUENCE [LARGE SCALE GENOMIC DNA]</scope>
</reference>
<keyword evidence="2" id="KW-1185">Reference proteome</keyword>
<evidence type="ECO:0000313" key="1">
    <source>
        <dbReference type="EMBL" id="SMN20925.1"/>
    </source>
</evidence>
<sequence>MGFATIGYPTRHHKRRKLPDHQNCPVYYHNNNKNVRTKRNKRITTIKLISNTDDTSILVQSNRRPRKKITFQDLPCEIIQRIFIMTNDTTCMPLLNKFFFDCLRPSYYLIRQILIERYLFNPKKYGIERCLQDDGYLVNPEIFDNTLFAGYFLTHISSLPVPIDLFAPRSLVPYLHDENIPDDFVFDISRLGKGEFDLPMYFYHNFDVYCNNPSILQTLSKYFTISNIPLILENFLDWSLSYGTHYGCSTIVEVLICVASFLNSRNISINSQHLMVIALHRLYNYNMSDPLNHWRKLFNSSNDEKINNYKEEFIQQIINLFYGIKNENGTKLLSGNEIWRILVDLSNMKLIGVFTKYGVYPEISMIGAT</sequence>
<gene>
    <name evidence="1" type="ORF">KASA_0M03608G</name>
</gene>